<dbReference type="NCBIfam" id="NF005710">
    <property type="entry name" value="PRK07522.1"/>
    <property type="match status" value="1"/>
</dbReference>
<keyword evidence="8" id="KW-0862">Zinc</keyword>
<sequence>MQRDAMSSDLLDDTRAILADLIAFPTVSSESNLELITYAAEKLGNCGARISLMRGEDGNKANLFATLGPEGDGGIILSGHTDVVPVEGQAWTSDPFALREEDGRLYGRGTCDMKGFIAAALAVAPVFAEAQLSRPLHFAFTYDEETGCFGARHLVSELEANDLRPSLAIIGEPTMMKVIEGHKGCYEYTTRFTGREGHGSAPDKGANAVEAAARYMCHLMEIGEELKGLAPKGNRFDPPWTTVQVGRISGGNARNTIAGHCEVEWEMRPVNRSDALHVKSGLRQFCDHVLLPAMRRTAPEAEIVTEVIGEVEGLEPADDNAARDIVFELTGERSADVVSFGTEAGLFQSHGLSVVVCGPGSIEQAHKPDEFIAIDQLQRCLDVLTGLKTKLEA</sequence>
<accession>A0A2C9D7U9</accession>
<dbReference type="InterPro" id="IPR011650">
    <property type="entry name" value="Peptidase_M20_dimer"/>
</dbReference>
<keyword evidence="9" id="KW-0170">Cobalt</keyword>
<dbReference type="NCBIfam" id="TIGR01892">
    <property type="entry name" value="AcOrn-deacetyl"/>
    <property type="match status" value="1"/>
</dbReference>
<evidence type="ECO:0000256" key="7">
    <source>
        <dbReference type="ARBA" id="ARBA00022801"/>
    </source>
</evidence>
<feature type="domain" description="Peptidase M20 dimerisation" evidence="10">
    <location>
        <begin position="181"/>
        <end position="290"/>
    </location>
</feature>
<evidence type="ECO:0000256" key="5">
    <source>
        <dbReference type="ARBA" id="ARBA00022605"/>
    </source>
</evidence>
<dbReference type="GO" id="GO:0008777">
    <property type="term" value="F:acetylornithine deacetylase activity"/>
    <property type="evidence" value="ECO:0007669"/>
    <property type="project" value="UniProtKB-EC"/>
</dbReference>
<comment type="cofactor">
    <cofactor evidence="1">
        <name>Zn(2+)</name>
        <dbReference type="ChEBI" id="CHEBI:29105"/>
    </cofactor>
</comment>
<evidence type="ECO:0000313" key="11">
    <source>
        <dbReference type="EMBL" id="SON55615.1"/>
    </source>
</evidence>
<evidence type="ECO:0000256" key="6">
    <source>
        <dbReference type="ARBA" id="ARBA00022723"/>
    </source>
</evidence>
<dbReference type="InterPro" id="IPR036264">
    <property type="entry name" value="Bact_exopeptidase_dim_dom"/>
</dbReference>
<keyword evidence="3" id="KW-0963">Cytoplasm</keyword>
<comment type="similarity">
    <text evidence="2">Belongs to the peptidase M20A family. ArgE subfamily.</text>
</comment>
<dbReference type="GO" id="GO:0006526">
    <property type="term" value="P:L-arginine biosynthetic process"/>
    <property type="evidence" value="ECO:0007669"/>
    <property type="project" value="UniProtKB-KW"/>
</dbReference>
<dbReference type="Proteomes" id="UP000223606">
    <property type="component" value="Chromosome 1"/>
</dbReference>
<gene>
    <name evidence="11" type="primary">argE_2</name>
    <name evidence="11" type="ORF">HDIA_2074</name>
</gene>
<dbReference type="SUPFAM" id="SSF55031">
    <property type="entry name" value="Bacterial exopeptidase dimerisation domain"/>
    <property type="match status" value="1"/>
</dbReference>
<dbReference type="PROSITE" id="PS00759">
    <property type="entry name" value="ARGE_DAPE_CPG2_2"/>
    <property type="match status" value="1"/>
</dbReference>
<evidence type="ECO:0000313" key="12">
    <source>
        <dbReference type="Proteomes" id="UP000223606"/>
    </source>
</evidence>
<organism evidence="11 12">
    <name type="scientific">Hartmannibacter diazotrophicus</name>
    <dbReference type="NCBI Taxonomy" id="1482074"/>
    <lineage>
        <taxon>Bacteria</taxon>
        <taxon>Pseudomonadati</taxon>
        <taxon>Pseudomonadota</taxon>
        <taxon>Alphaproteobacteria</taxon>
        <taxon>Hyphomicrobiales</taxon>
        <taxon>Pleomorphomonadaceae</taxon>
        <taxon>Hartmannibacter</taxon>
    </lineage>
</organism>
<dbReference type="EMBL" id="LT960614">
    <property type="protein sequence ID" value="SON55615.1"/>
    <property type="molecule type" value="Genomic_DNA"/>
</dbReference>
<evidence type="ECO:0000259" key="10">
    <source>
        <dbReference type="Pfam" id="PF07687"/>
    </source>
</evidence>
<dbReference type="Pfam" id="PF07687">
    <property type="entry name" value="M20_dimer"/>
    <property type="match status" value="1"/>
</dbReference>
<evidence type="ECO:0000256" key="1">
    <source>
        <dbReference type="ARBA" id="ARBA00001947"/>
    </source>
</evidence>
<dbReference type="InterPro" id="IPR001261">
    <property type="entry name" value="ArgE/DapE_CS"/>
</dbReference>
<dbReference type="InterPro" id="IPR002933">
    <property type="entry name" value="Peptidase_M20"/>
</dbReference>
<dbReference type="AlphaFoldDB" id="A0A2C9D7U9"/>
<evidence type="ECO:0000256" key="2">
    <source>
        <dbReference type="ARBA" id="ARBA00005691"/>
    </source>
</evidence>
<keyword evidence="7 11" id="KW-0378">Hydrolase</keyword>
<keyword evidence="6" id="KW-0479">Metal-binding</keyword>
<dbReference type="KEGG" id="hdi:HDIA_2074"/>
<reference evidence="12" key="1">
    <citation type="submission" date="2017-09" db="EMBL/GenBank/DDBJ databases">
        <title>Genome sequence of Nannocystis excedens DSM 71.</title>
        <authorList>
            <person name="Blom J."/>
        </authorList>
    </citation>
    <scope>NUCLEOTIDE SEQUENCE [LARGE SCALE GENOMIC DNA]</scope>
    <source>
        <strain evidence="12">type strain: E19</strain>
    </source>
</reference>
<dbReference type="InterPro" id="IPR050072">
    <property type="entry name" value="Peptidase_M20A"/>
</dbReference>
<evidence type="ECO:0000256" key="9">
    <source>
        <dbReference type="ARBA" id="ARBA00023285"/>
    </source>
</evidence>
<dbReference type="PANTHER" id="PTHR43808">
    <property type="entry name" value="ACETYLORNITHINE DEACETYLASE"/>
    <property type="match status" value="1"/>
</dbReference>
<dbReference type="Pfam" id="PF01546">
    <property type="entry name" value="Peptidase_M20"/>
    <property type="match status" value="1"/>
</dbReference>
<dbReference type="InterPro" id="IPR010169">
    <property type="entry name" value="AcOrn-deacetyl"/>
</dbReference>
<dbReference type="EC" id="3.5.1.16" evidence="11"/>
<dbReference type="Gene3D" id="3.30.70.360">
    <property type="match status" value="1"/>
</dbReference>
<keyword evidence="12" id="KW-1185">Reference proteome</keyword>
<keyword evidence="4" id="KW-0055">Arginine biosynthesis</keyword>
<dbReference type="Gene3D" id="3.40.630.10">
    <property type="entry name" value="Zn peptidases"/>
    <property type="match status" value="1"/>
</dbReference>
<protein>
    <submittedName>
        <fullName evidence="11">Acetylornithine deacetylase</fullName>
        <ecNumber evidence="11">3.5.1.16</ecNumber>
    </submittedName>
</protein>
<name>A0A2C9D7U9_9HYPH</name>
<proteinExistence type="inferred from homology"/>
<dbReference type="SUPFAM" id="SSF53187">
    <property type="entry name" value="Zn-dependent exopeptidases"/>
    <property type="match status" value="1"/>
</dbReference>
<dbReference type="CDD" id="cd03894">
    <property type="entry name" value="M20_ArgE"/>
    <property type="match status" value="1"/>
</dbReference>
<evidence type="ECO:0000256" key="3">
    <source>
        <dbReference type="ARBA" id="ARBA00022490"/>
    </source>
</evidence>
<keyword evidence="5" id="KW-0028">Amino-acid biosynthesis</keyword>
<dbReference type="PANTHER" id="PTHR43808:SF31">
    <property type="entry name" value="N-ACETYL-L-CITRULLINE DEACETYLASE"/>
    <property type="match status" value="1"/>
</dbReference>
<evidence type="ECO:0000256" key="8">
    <source>
        <dbReference type="ARBA" id="ARBA00022833"/>
    </source>
</evidence>
<evidence type="ECO:0000256" key="4">
    <source>
        <dbReference type="ARBA" id="ARBA00022571"/>
    </source>
</evidence>
<dbReference type="GO" id="GO:0046872">
    <property type="term" value="F:metal ion binding"/>
    <property type="evidence" value="ECO:0007669"/>
    <property type="project" value="UniProtKB-KW"/>
</dbReference>